<dbReference type="Proteomes" id="UP000294581">
    <property type="component" value="Unassembled WGS sequence"/>
</dbReference>
<comment type="caution">
    <text evidence="1">The sequence shown here is derived from an EMBL/GenBank/DDBJ whole genome shotgun (WGS) entry which is preliminary data.</text>
</comment>
<evidence type="ECO:0000313" key="2">
    <source>
        <dbReference type="Proteomes" id="UP000294581"/>
    </source>
</evidence>
<sequence>MTTGNHPREVEPARTRQTIAEWEQTYWMYALVEHAVSHCCDDLRLRTGEPTAPWPRADA</sequence>
<accession>A0A4R8LU56</accession>
<dbReference type="RefSeq" id="WP_134158618.1">
    <property type="nucleotide sequence ID" value="NZ_BSUS01000001.1"/>
</dbReference>
<dbReference type="OrthoDB" id="9867596at2"/>
<dbReference type="EMBL" id="SORF01000002">
    <property type="protein sequence ID" value="TDY50692.1"/>
    <property type="molecule type" value="Genomic_DNA"/>
</dbReference>
<reference evidence="1 2" key="1">
    <citation type="submission" date="2019-03" db="EMBL/GenBank/DDBJ databases">
        <title>Genomic Encyclopedia of Type Strains, Phase IV (KMG-IV): sequencing the most valuable type-strain genomes for metagenomic binning, comparative biology and taxonomic classification.</title>
        <authorList>
            <person name="Goeker M."/>
        </authorList>
    </citation>
    <scope>NUCLEOTIDE SEQUENCE [LARGE SCALE GENOMIC DNA]</scope>
    <source>
        <strain evidence="1 2">DSM 17974</strain>
    </source>
</reference>
<keyword evidence="2" id="KW-1185">Reference proteome</keyword>
<proteinExistence type="predicted"/>
<name>A0A4R8LU56_9BACL</name>
<dbReference type="AlphaFoldDB" id="A0A4R8LU56"/>
<evidence type="ECO:0000313" key="1">
    <source>
        <dbReference type="EMBL" id="TDY50692.1"/>
    </source>
</evidence>
<organism evidence="1 2">
    <name type="scientific">Alicyclobacillus sacchari</name>
    <dbReference type="NCBI Taxonomy" id="392010"/>
    <lineage>
        <taxon>Bacteria</taxon>
        <taxon>Bacillati</taxon>
        <taxon>Bacillota</taxon>
        <taxon>Bacilli</taxon>
        <taxon>Bacillales</taxon>
        <taxon>Alicyclobacillaceae</taxon>
        <taxon>Alicyclobacillus</taxon>
    </lineage>
</organism>
<gene>
    <name evidence="1" type="ORF">C7445_102252</name>
</gene>
<protein>
    <submittedName>
        <fullName evidence="1">Uncharacterized protein</fullName>
    </submittedName>
</protein>